<evidence type="ECO:0000256" key="2">
    <source>
        <dbReference type="ARBA" id="ARBA00007635"/>
    </source>
</evidence>
<evidence type="ECO:0000313" key="9">
    <source>
        <dbReference type="EMBL" id="KAI7844523.1"/>
    </source>
</evidence>
<comment type="similarity">
    <text evidence="2">Belongs to the drug/metabolite transporter (DMT) superfamily. Plant drug/metabolite exporter (P-DME) (TC 2.A.7.4) family.</text>
</comment>
<dbReference type="Proteomes" id="UP001205105">
    <property type="component" value="Unassembled WGS sequence"/>
</dbReference>
<dbReference type="AlphaFoldDB" id="A0AAD5DXS4"/>
<dbReference type="InterPro" id="IPR000620">
    <property type="entry name" value="EamA_dom"/>
</dbReference>
<feature type="domain" description="EamA" evidence="8">
    <location>
        <begin position="21"/>
        <end position="149"/>
    </location>
</feature>
<feature type="transmembrane region" description="Helical" evidence="7">
    <location>
        <begin position="87"/>
        <end position="108"/>
    </location>
</feature>
<dbReference type="PANTHER" id="PTHR22911">
    <property type="entry name" value="ACYL-MALONYL CONDENSING ENZYME-RELATED"/>
    <property type="match status" value="1"/>
</dbReference>
<feature type="transmembrane region" description="Helical" evidence="7">
    <location>
        <begin position="231"/>
        <end position="251"/>
    </location>
</feature>
<evidence type="ECO:0000256" key="7">
    <source>
        <dbReference type="SAM" id="Phobius"/>
    </source>
</evidence>
<gene>
    <name evidence="9" type="ORF">COHA_001881</name>
</gene>
<evidence type="ECO:0000256" key="4">
    <source>
        <dbReference type="ARBA" id="ARBA00022989"/>
    </source>
</evidence>
<reference evidence="9" key="1">
    <citation type="submission" date="2020-11" db="EMBL/GenBank/DDBJ databases">
        <title>Chlorella ohadii genome sequencing and assembly.</title>
        <authorList>
            <person name="Murik O."/>
            <person name="Treves H."/>
            <person name="Kedem I."/>
            <person name="Shotland Y."/>
            <person name="Kaplan A."/>
        </authorList>
    </citation>
    <scope>NUCLEOTIDE SEQUENCE</scope>
    <source>
        <strain evidence="9">1</strain>
    </source>
</reference>
<dbReference type="SUPFAM" id="SSF103481">
    <property type="entry name" value="Multidrug resistance efflux transporter EmrE"/>
    <property type="match status" value="2"/>
</dbReference>
<comment type="caution">
    <text evidence="9">The sequence shown here is derived from an EMBL/GenBank/DDBJ whole genome shotgun (WGS) entry which is preliminary data.</text>
</comment>
<evidence type="ECO:0000256" key="5">
    <source>
        <dbReference type="ARBA" id="ARBA00023136"/>
    </source>
</evidence>
<feature type="transmembrane region" description="Helical" evidence="7">
    <location>
        <begin position="139"/>
        <end position="162"/>
    </location>
</feature>
<dbReference type="GO" id="GO:0016020">
    <property type="term" value="C:membrane"/>
    <property type="evidence" value="ECO:0007669"/>
    <property type="project" value="UniProtKB-SubCell"/>
</dbReference>
<feature type="region of interest" description="Disordered" evidence="6">
    <location>
        <begin position="383"/>
        <end position="409"/>
    </location>
</feature>
<evidence type="ECO:0000313" key="10">
    <source>
        <dbReference type="Proteomes" id="UP001205105"/>
    </source>
</evidence>
<feature type="transmembrane region" description="Helical" evidence="7">
    <location>
        <begin position="288"/>
        <end position="307"/>
    </location>
</feature>
<organism evidence="9 10">
    <name type="scientific">Chlorella ohadii</name>
    <dbReference type="NCBI Taxonomy" id="2649997"/>
    <lineage>
        <taxon>Eukaryota</taxon>
        <taxon>Viridiplantae</taxon>
        <taxon>Chlorophyta</taxon>
        <taxon>core chlorophytes</taxon>
        <taxon>Trebouxiophyceae</taxon>
        <taxon>Chlorellales</taxon>
        <taxon>Chlorellaceae</taxon>
        <taxon>Chlorella clade</taxon>
        <taxon>Chlorella</taxon>
    </lineage>
</organism>
<keyword evidence="4 7" id="KW-1133">Transmembrane helix</keyword>
<keyword evidence="10" id="KW-1185">Reference proteome</keyword>
<name>A0AAD5DXS4_9CHLO</name>
<feature type="transmembrane region" description="Helical" evidence="7">
    <location>
        <begin position="202"/>
        <end position="225"/>
    </location>
</feature>
<feature type="transmembrane region" description="Helical" evidence="7">
    <location>
        <begin position="45"/>
        <end position="66"/>
    </location>
</feature>
<evidence type="ECO:0000256" key="3">
    <source>
        <dbReference type="ARBA" id="ARBA00022692"/>
    </source>
</evidence>
<evidence type="ECO:0000259" key="8">
    <source>
        <dbReference type="Pfam" id="PF00892"/>
    </source>
</evidence>
<dbReference type="InterPro" id="IPR037185">
    <property type="entry name" value="EmrE-like"/>
</dbReference>
<dbReference type="Pfam" id="PF00892">
    <property type="entry name" value="EamA"/>
    <property type="match status" value="1"/>
</dbReference>
<proteinExistence type="inferred from homology"/>
<sequence>MHVRLPGVLARVAAPPPAVLGLYMQLLSSACVTVMSLVAKVAGHLGLPVFEIVLARSLVLIVMSAAMLARRGASAEWPWRSERRMLLLVRGMLGFGAVSCLYWAVQYLPLGDTAVLTFLTPVFVAAAAPVVLKERAGKGVALAMPLCVVLVAQPEFLCGAGAQALSAIGVAIAIGQASRAVFSAAAKLCIRSLGSTEPVASIIFAMAGVSTVGSTLFCALLPHHFVVPRSAAAWGLLLAAGLLGCAVQLLATTALKLSKAAPVISMSYFSVVWGLLLDLAVYHQAPSLLSLLGAALVCASSFIIVSFEARSKDAPVGLKVAKNSTRLEVEADSHWHRVEAGAGGSTAGAAADEADGQLQLAEAWRGSATAASAAAAADAVRQRQYAGEDAVEDERAPLVRPQRPPSSQL</sequence>
<dbReference type="PANTHER" id="PTHR22911:SF6">
    <property type="entry name" value="SOLUTE CARRIER FAMILY 35 MEMBER G1"/>
    <property type="match status" value="1"/>
</dbReference>
<accession>A0AAD5DXS4</accession>
<dbReference type="PROSITE" id="PS51257">
    <property type="entry name" value="PROKAR_LIPOPROTEIN"/>
    <property type="match status" value="1"/>
</dbReference>
<dbReference type="EMBL" id="JADXDR010000027">
    <property type="protein sequence ID" value="KAI7844523.1"/>
    <property type="molecule type" value="Genomic_DNA"/>
</dbReference>
<keyword evidence="3 7" id="KW-0812">Transmembrane</keyword>
<feature type="transmembrane region" description="Helical" evidence="7">
    <location>
        <begin position="114"/>
        <end position="132"/>
    </location>
</feature>
<evidence type="ECO:0000256" key="6">
    <source>
        <dbReference type="SAM" id="MobiDB-lite"/>
    </source>
</evidence>
<feature type="transmembrane region" description="Helical" evidence="7">
    <location>
        <begin position="168"/>
        <end position="190"/>
    </location>
</feature>
<feature type="transmembrane region" description="Helical" evidence="7">
    <location>
        <begin position="263"/>
        <end position="282"/>
    </location>
</feature>
<protein>
    <recommendedName>
        <fullName evidence="8">EamA domain-containing protein</fullName>
    </recommendedName>
</protein>
<comment type="subcellular location">
    <subcellularLocation>
        <location evidence="1">Membrane</location>
        <topology evidence="1">Multi-pass membrane protein</topology>
    </subcellularLocation>
</comment>
<evidence type="ECO:0000256" key="1">
    <source>
        <dbReference type="ARBA" id="ARBA00004141"/>
    </source>
</evidence>
<keyword evidence="5 7" id="KW-0472">Membrane</keyword>